<name>A0A9X0RB32_VIBME</name>
<evidence type="ECO:0000313" key="1">
    <source>
        <dbReference type="EMBL" id="MBC5853059.1"/>
    </source>
</evidence>
<comment type="caution">
    <text evidence="1">The sequence shown here is derived from an EMBL/GenBank/DDBJ whole genome shotgun (WGS) entry which is preliminary data.</text>
</comment>
<dbReference type="AlphaFoldDB" id="A0A9X0RB32"/>
<accession>A0A9X0RB32</accession>
<reference evidence="1" key="1">
    <citation type="submission" date="2020-08" db="EMBL/GenBank/DDBJ databases">
        <title>Genome Sequencing and Pan-Genome Analysis of Migratory bird Vibrio Strains, Inner Mongolia.</title>
        <authorList>
            <person name="Zheng L."/>
        </authorList>
    </citation>
    <scope>NUCLEOTIDE SEQUENCE</scope>
    <source>
        <strain evidence="1">M13F</strain>
    </source>
</reference>
<protein>
    <submittedName>
        <fullName evidence="1">Uncharacterized protein</fullName>
    </submittedName>
</protein>
<sequence length="184" mass="20813">MNNQIEKIIKSSIGINEAYFALTGTLDGFGSGILAYFKTFEEVEMAKNTINDLIGSNNPPVNIESIETALGTITTINDKVNHYDWLDKNFESFAAVLTDKSTMLNGFITAHGDKCYCYKRKWLKAGIPFPIGVAMYLMSYTEIGPDDRSNREYHVSDWVIDMVNKHRHNLPSVDLTDSDILRKF</sequence>
<evidence type="ECO:0000313" key="2">
    <source>
        <dbReference type="Proteomes" id="UP000615796"/>
    </source>
</evidence>
<dbReference type="EMBL" id="JACRUP010000024">
    <property type="protein sequence ID" value="MBC5853059.1"/>
    <property type="molecule type" value="Genomic_DNA"/>
</dbReference>
<keyword evidence="2" id="KW-1185">Reference proteome</keyword>
<gene>
    <name evidence="1" type="ORF">H8Q88_19470</name>
</gene>
<dbReference type="RefSeq" id="WP_118894864.1">
    <property type="nucleotide sequence ID" value="NZ_JACRUP010000024.1"/>
</dbReference>
<organism evidence="1 2">
    <name type="scientific">Vibrio metschnikovii</name>
    <dbReference type="NCBI Taxonomy" id="28172"/>
    <lineage>
        <taxon>Bacteria</taxon>
        <taxon>Pseudomonadati</taxon>
        <taxon>Pseudomonadota</taxon>
        <taxon>Gammaproteobacteria</taxon>
        <taxon>Vibrionales</taxon>
        <taxon>Vibrionaceae</taxon>
        <taxon>Vibrio</taxon>
    </lineage>
</organism>
<dbReference type="Proteomes" id="UP000615796">
    <property type="component" value="Unassembled WGS sequence"/>
</dbReference>
<proteinExistence type="predicted"/>